<proteinExistence type="predicted"/>
<comment type="caution">
    <text evidence="2">The sequence shown here is derived from an EMBL/GenBank/DDBJ whole genome shotgun (WGS) entry which is preliminary data.</text>
</comment>
<accession>A0A8T3B4G1</accession>
<feature type="compositionally biased region" description="Basic and acidic residues" evidence="1">
    <location>
        <begin position="359"/>
        <end position="368"/>
    </location>
</feature>
<feature type="compositionally biased region" description="Low complexity" evidence="1">
    <location>
        <begin position="167"/>
        <end position="183"/>
    </location>
</feature>
<evidence type="ECO:0000313" key="2">
    <source>
        <dbReference type="EMBL" id="KAI0503885.1"/>
    </source>
</evidence>
<feature type="compositionally biased region" description="Basic and acidic residues" evidence="1">
    <location>
        <begin position="125"/>
        <end position="142"/>
    </location>
</feature>
<feature type="compositionally biased region" description="Basic and acidic residues" evidence="1">
    <location>
        <begin position="68"/>
        <end position="79"/>
    </location>
</feature>
<name>A0A8T3B4G1_DENNO</name>
<sequence>MYPEADRVTPIFTLTLAHPIALLRKRVKAIWCPKENFSKEEAETEEDEKSDLSPLDPSIPPQTNPPKPEIKGRETENKAIMDNTRFGKRNVSNSSEVLMVYCHGPFVRLRNQLKLSGLEILARNNEKSSESRARGKNGEEGRASQNHRARLNPCFVASIHSSQESKPTLPNPRQNRPPRLLRPSFGIYRSNKRVCGEGSGGVMEVRSMSSSSVPSSSSSFGARLEETAKKTVVENPVVVYSKTWCSNLEEEIFMEIPSLHHDSKNNMRETMCVVNQYWVYVGKKRVFGENLNVAFCESPWGEKVGRFLRKLLSKLLGVRVCLRYLDKQGAAKGRTKEYPTKSGLKGAESRAAESVVKGTESRGKESSVRNRSRLRTA</sequence>
<evidence type="ECO:0000256" key="1">
    <source>
        <dbReference type="SAM" id="MobiDB-lite"/>
    </source>
</evidence>
<organism evidence="2 3">
    <name type="scientific">Dendrobium nobile</name>
    <name type="common">Orchid</name>
    <dbReference type="NCBI Taxonomy" id="94219"/>
    <lineage>
        <taxon>Eukaryota</taxon>
        <taxon>Viridiplantae</taxon>
        <taxon>Streptophyta</taxon>
        <taxon>Embryophyta</taxon>
        <taxon>Tracheophyta</taxon>
        <taxon>Spermatophyta</taxon>
        <taxon>Magnoliopsida</taxon>
        <taxon>Liliopsida</taxon>
        <taxon>Asparagales</taxon>
        <taxon>Orchidaceae</taxon>
        <taxon>Epidendroideae</taxon>
        <taxon>Malaxideae</taxon>
        <taxon>Dendrobiinae</taxon>
        <taxon>Dendrobium</taxon>
    </lineage>
</organism>
<gene>
    <name evidence="2" type="ORF">KFK09_014828</name>
</gene>
<feature type="region of interest" description="Disordered" evidence="1">
    <location>
        <begin position="125"/>
        <end position="183"/>
    </location>
</feature>
<dbReference type="EMBL" id="JAGYWB010000011">
    <property type="protein sequence ID" value="KAI0503885.1"/>
    <property type="molecule type" value="Genomic_DNA"/>
</dbReference>
<feature type="region of interest" description="Disordered" evidence="1">
    <location>
        <begin position="335"/>
        <end position="377"/>
    </location>
</feature>
<keyword evidence="3" id="KW-1185">Reference proteome</keyword>
<evidence type="ECO:0000313" key="3">
    <source>
        <dbReference type="Proteomes" id="UP000829196"/>
    </source>
</evidence>
<reference evidence="2" key="1">
    <citation type="journal article" date="2022" name="Front. Genet.">
        <title>Chromosome-Scale Assembly of the Dendrobium nobile Genome Provides Insights Into the Molecular Mechanism of the Biosynthesis of the Medicinal Active Ingredient of Dendrobium.</title>
        <authorList>
            <person name="Xu Q."/>
            <person name="Niu S.-C."/>
            <person name="Li K.-L."/>
            <person name="Zheng P.-J."/>
            <person name="Zhang X.-J."/>
            <person name="Jia Y."/>
            <person name="Liu Y."/>
            <person name="Niu Y.-X."/>
            <person name="Yu L.-H."/>
            <person name="Chen D.-F."/>
            <person name="Zhang G.-Q."/>
        </authorList>
    </citation>
    <scope>NUCLEOTIDE SEQUENCE</scope>
    <source>
        <tissue evidence="2">Leaf</tissue>
    </source>
</reference>
<feature type="compositionally biased region" description="Pro residues" evidence="1">
    <location>
        <begin position="57"/>
        <end position="67"/>
    </location>
</feature>
<feature type="region of interest" description="Disordered" evidence="1">
    <location>
        <begin position="39"/>
        <end position="87"/>
    </location>
</feature>
<dbReference type="SMR" id="A0A8T3B4G1"/>
<dbReference type="Proteomes" id="UP000829196">
    <property type="component" value="Unassembled WGS sequence"/>
</dbReference>
<dbReference type="AlphaFoldDB" id="A0A8T3B4G1"/>
<protein>
    <submittedName>
        <fullName evidence="2">Uncharacterized protein</fullName>
    </submittedName>
</protein>